<dbReference type="EMBL" id="KR029598">
    <property type="protein sequence ID" value="AKH47781.1"/>
    <property type="molecule type" value="Genomic_DNA"/>
</dbReference>
<feature type="compositionally biased region" description="Basic and acidic residues" evidence="1">
    <location>
        <begin position="39"/>
        <end position="49"/>
    </location>
</feature>
<evidence type="ECO:0000313" key="2">
    <source>
        <dbReference type="EMBL" id="AKH47781.1"/>
    </source>
</evidence>
<reference evidence="2" key="2">
    <citation type="submission" date="2015-03" db="EMBL/GenBank/DDBJ databases">
        <authorList>
            <person name="Chow C.-E.T."/>
            <person name="Winget D.M."/>
            <person name="White R.A.III."/>
            <person name="Hallam S.J."/>
            <person name="Suttle C.A."/>
        </authorList>
    </citation>
    <scope>NUCLEOTIDE SEQUENCE</scope>
    <source>
        <strain evidence="2">Oxic1_3</strain>
    </source>
</reference>
<protein>
    <submittedName>
        <fullName evidence="2">Uncharacterized protein</fullName>
    </submittedName>
</protein>
<proteinExistence type="predicted"/>
<reference evidence="2" key="1">
    <citation type="journal article" date="2015" name="Front. Microbiol.">
        <title>Combining genomic sequencing methods to explore viral diversity and reveal potential virus-host interactions.</title>
        <authorList>
            <person name="Chow C.E."/>
            <person name="Winget D.M."/>
            <person name="White R.A.III."/>
            <person name="Hallam S.J."/>
            <person name="Suttle C.A."/>
        </authorList>
    </citation>
    <scope>NUCLEOTIDE SEQUENCE</scope>
    <source>
        <strain evidence="2">Oxic1_3</strain>
    </source>
</reference>
<name>A0A0F7L9K7_9VIRU</name>
<evidence type="ECO:0000256" key="1">
    <source>
        <dbReference type="SAM" id="MobiDB-lite"/>
    </source>
</evidence>
<sequence length="64" mass="7527">MCYNIPMNKTKHQLSAIKLHASKTPEERSAHATKMAQARWDKTSKEKRTEHARMMLKARYAKKK</sequence>
<accession>A0A0F7L9K7</accession>
<feature type="region of interest" description="Disordered" evidence="1">
    <location>
        <begin position="22"/>
        <end position="49"/>
    </location>
</feature>
<organism evidence="2">
    <name type="scientific">uncultured marine virus</name>
    <dbReference type="NCBI Taxonomy" id="186617"/>
    <lineage>
        <taxon>Viruses</taxon>
        <taxon>environmental samples</taxon>
    </lineage>
</organism>